<feature type="transmembrane region" description="Helical" evidence="5">
    <location>
        <begin position="432"/>
        <end position="451"/>
    </location>
</feature>
<dbReference type="PANTHER" id="PTHR37422:SF13">
    <property type="entry name" value="LIPOPOLYSACCHARIDE BIOSYNTHESIS PROTEIN PA4999-RELATED"/>
    <property type="match status" value="1"/>
</dbReference>
<feature type="transmembrane region" description="Helical" evidence="5">
    <location>
        <begin position="255"/>
        <end position="275"/>
    </location>
</feature>
<evidence type="ECO:0000313" key="8">
    <source>
        <dbReference type="Proteomes" id="UP001501047"/>
    </source>
</evidence>
<sequence>MEKIQNFILNKNCFVIGALLSSLITIIPFFARLITFNKLFIVWGMVIIIKDLLSKKIIFKNKLRFILIIFCLFYGITVILNYENNFISQVSHFGYILCTIFILYSYDLSIEKMKYIKNIYTFNKIFNLYSCIFTTISLILIITGTKLSYKNSMGVDRFIGIGINNRAAGMYGNPIDFGFICMFTIFLCTINLIILKKFNKRSIFYIVNIVLHIICLPLTGSRGSLLGTALFIILMCFFTFFKKIDNMSKNERKKILFITIPIVSIFMVIGLVAIINKYTNIENTADITNIEKPYSDVMEEKNEAFLGDRGNFQGNPLSGRLGTWRSGLKAIAKKPVFGYGLINTLEHAKNIEGSEVEYYNLSGGMHNIFLEFLIGSGLIGLICFLIFIVSYIVLIIKVPIRKYKEQYKLISGIISIIISMLATNIFDSSIIFPLYLPSVIFWTYLGFGMYIREKSIGEV</sequence>
<feature type="transmembrane region" description="Helical" evidence="5">
    <location>
        <begin position="65"/>
        <end position="82"/>
    </location>
</feature>
<dbReference type="InterPro" id="IPR051533">
    <property type="entry name" value="WaaL-like"/>
</dbReference>
<keyword evidence="2 5" id="KW-0812">Transmembrane</keyword>
<evidence type="ECO:0000313" key="7">
    <source>
        <dbReference type="EMBL" id="GAA0768054.1"/>
    </source>
</evidence>
<evidence type="ECO:0000256" key="2">
    <source>
        <dbReference type="ARBA" id="ARBA00022692"/>
    </source>
</evidence>
<keyword evidence="3 5" id="KW-1133">Transmembrane helix</keyword>
<dbReference type="RefSeq" id="WP_343823827.1">
    <property type="nucleotide sequence ID" value="NZ_BAAACI010000001.1"/>
</dbReference>
<accession>A0ABP3VSF6</accession>
<feature type="transmembrane region" description="Helical" evidence="5">
    <location>
        <begin position="368"/>
        <end position="395"/>
    </location>
</feature>
<reference evidence="8" key="1">
    <citation type="journal article" date="2019" name="Int. J. Syst. Evol. Microbiol.">
        <title>The Global Catalogue of Microorganisms (GCM) 10K type strain sequencing project: providing services to taxonomists for standard genome sequencing and annotation.</title>
        <authorList>
            <consortium name="The Broad Institute Genomics Platform"/>
            <consortium name="The Broad Institute Genome Sequencing Center for Infectious Disease"/>
            <person name="Wu L."/>
            <person name="Ma J."/>
        </authorList>
    </citation>
    <scope>NUCLEOTIDE SEQUENCE [LARGE SCALE GENOMIC DNA]</scope>
    <source>
        <strain evidence="8">JCM 1417</strain>
    </source>
</reference>
<comment type="subcellular location">
    <subcellularLocation>
        <location evidence="1">Membrane</location>
        <topology evidence="1">Multi-pass membrane protein</topology>
    </subcellularLocation>
</comment>
<keyword evidence="8" id="KW-1185">Reference proteome</keyword>
<feature type="transmembrane region" description="Helical" evidence="5">
    <location>
        <begin position="36"/>
        <end position="53"/>
    </location>
</feature>
<feature type="transmembrane region" description="Helical" evidence="5">
    <location>
        <begin position="88"/>
        <end position="106"/>
    </location>
</feature>
<feature type="transmembrane region" description="Helical" evidence="5">
    <location>
        <begin position="12"/>
        <end position="30"/>
    </location>
</feature>
<keyword evidence="4 5" id="KW-0472">Membrane</keyword>
<feature type="transmembrane region" description="Helical" evidence="5">
    <location>
        <begin position="177"/>
        <end position="195"/>
    </location>
</feature>
<name>A0ABP3VSF6_CLOSU</name>
<feature type="transmembrane region" description="Helical" evidence="5">
    <location>
        <begin position="407"/>
        <end position="426"/>
    </location>
</feature>
<feature type="domain" description="O-antigen ligase-related" evidence="6">
    <location>
        <begin position="209"/>
        <end position="385"/>
    </location>
</feature>
<dbReference type="Pfam" id="PF04932">
    <property type="entry name" value="Wzy_C"/>
    <property type="match status" value="1"/>
</dbReference>
<evidence type="ECO:0000256" key="4">
    <source>
        <dbReference type="ARBA" id="ARBA00023136"/>
    </source>
</evidence>
<evidence type="ECO:0000259" key="6">
    <source>
        <dbReference type="Pfam" id="PF04932"/>
    </source>
</evidence>
<dbReference type="Proteomes" id="UP001501047">
    <property type="component" value="Unassembled WGS sequence"/>
</dbReference>
<protein>
    <recommendedName>
        <fullName evidence="6">O-antigen ligase-related domain-containing protein</fullName>
    </recommendedName>
</protein>
<organism evidence="7 8">
    <name type="scientific">Clostridium subterminale</name>
    <dbReference type="NCBI Taxonomy" id="1550"/>
    <lineage>
        <taxon>Bacteria</taxon>
        <taxon>Bacillati</taxon>
        <taxon>Bacillota</taxon>
        <taxon>Clostridia</taxon>
        <taxon>Eubacteriales</taxon>
        <taxon>Clostridiaceae</taxon>
        <taxon>Clostridium</taxon>
    </lineage>
</organism>
<dbReference type="EMBL" id="BAAACI010000001">
    <property type="protein sequence ID" value="GAA0768054.1"/>
    <property type="molecule type" value="Genomic_DNA"/>
</dbReference>
<gene>
    <name evidence="7" type="ORF">GCM10008908_07880</name>
</gene>
<evidence type="ECO:0000256" key="3">
    <source>
        <dbReference type="ARBA" id="ARBA00022989"/>
    </source>
</evidence>
<feature type="transmembrane region" description="Helical" evidence="5">
    <location>
        <begin position="126"/>
        <end position="145"/>
    </location>
</feature>
<evidence type="ECO:0000256" key="5">
    <source>
        <dbReference type="SAM" id="Phobius"/>
    </source>
</evidence>
<dbReference type="PANTHER" id="PTHR37422">
    <property type="entry name" value="TEICHURONIC ACID BIOSYNTHESIS PROTEIN TUAE"/>
    <property type="match status" value="1"/>
</dbReference>
<feature type="transmembrane region" description="Helical" evidence="5">
    <location>
        <begin position="225"/>
        <end position="243"/>
    </location>
</feature>
<proteinExistence type="predicted"/>
<dbReference type="InterPro" id="IPR007016">
    <property type="entry name" value="O-antigen_ligase-rel_domated"/>
</dbReference>
<feature type="transmembrane region" description="Helical" evidence="5">
    <location>
        <begin position="202"/>
        <end position="219"/>
    </location>
</feature>
<evidence type="ECO:0000256" key="1">
    <source>
        <dbReference type="ARBA" id="ARBA00004141"/>
    </source>
</evidence>
<comment type="caution">
    <text evidence="7">The sequence shown here is derived from an EMBL/GenBank/DDBJ whole genome shotgun (WGS) entry which is preliminary data.</text>
</comment>